<dbReference type="Proteomes" id="UP000320160">
    <property type="component" value="Unassembled WGS sequence"/>
</dbReference>
<dbReference type="GO" id="GO:0016020">
    <property type="term" value="C:membrane"/>
    <property type="evidence" value="ECO:0007669"/>
    <property type="project" value="InterPro"/>
</dbReference>
<keyword evidence="4" id="KW-1185">Reference proteome</keyword>
<dbReference type="InterPro" id="IPR000620">
    <property type="entry name" value="EamA_dom"/>
</dbReference>
<feature type="transmembrane region" description="Helical" evidence="1">
    <location>
        <begin position="186"/>
        <end position="208"/>
    </location>
</feature>
<feature type="transmembrane region" description="Helical" evidence="1">
    <location>
        <begin position="155"/>
        <end position="174"/>
    </location>
</feature>
<reference evidence="3 4" key="1">
    <citation type="submission" date="2019-07" db="EMBL/GenBank/DDBJ databases">
        <authorList>
            <person name="Park M."/>
        </authorList>
    </citation>
    <scope>NUCLEOTIDE SEQUENCE [LARGE SCALE GENOMIC DNA]</scope>
    <source>
        <strain evidence="3 4">KCTC32445</strain>
    </source>
</reference>
<dbReference type="SUPFAM" id="SSF103481">
    <property type="entry name" value="Multidrug resistance efflux transporter EmrE"/>
    <property type="match status" value="2"/>
</dbReference>
<keyword evidence="1" id="KW-1133">Transmembrane helix</keyword>
<feature type="domain" description="EamA" evidence="2">
    <location>
        <begin position="158"/>
        <end position="287"/>
    </location>
</feature>
<evidence type="ECO:0000256" key="1">
    <source>
        <dbReference type="SAM" id="Phobius"/>
    </source>
</evidence>
<keyword evidence="1" id="KW-0472">Membrane</keyword>
<feature type="transmembrane region" description="Helical" evidence="1">
    <location>
        <begin position="74"/>
        <end position="93"/>
    </location>
</feature>
<dbReference type="OrthoDB" id="8770617at2"/>
<dbReference type="InterPro" id="IPR037185">
    <property type="entry name" value="EmrE-like"/>
</dbReference>
<evidence type="ECO:0000313" key="3">
    <source>
        <dbReference type="EMBL" id="TSB01954.1"/>
    </source>
</evidence>
<feature type="transmembrane region" description="Helical" evidence="1">
    <location>
        <begin position="244"/>
        <end position="265"/>
    </location>
</feature>
<accession>A0A553WB86</accession>
<gene>
    <name evidence="3" type="ORF">FOM92_12445</name>
</gene>
<sequence length="290" mass="31217">MPTNIFHHQSPKALAFLALIAGNISIAFGPLFVRFADSGPIATGFWRLALATPFLFLVGRKFGFRLTSVKPRTFIFIFIAGVFFGIDIIAWHIGIFKTKLGNATLFANCASLLLVIYGVVAARKMPGKWQIVSVVLAFIGAILLTGQSLELSPEHFAGDMLCLGAGLTYTVYLLMMIRVRESTESWGSLALASAVAAAVLLPASLYAGEQILPTVWWPVLLLAFTSQFLGQGCLTYALPHFSPLVIGLALLLQPALSAAAGWLAFGETLTALDFTGSLLVMIALVLVRKR</sequence>
<feature type="transmembrane region" description="Helical" evidence="1">
    <location>
        <begin position="45"/>
        <end position="62"/>
    </location>
</feature>
<name>A0A553WB86_9SPHN</name>
<feature type="transmembrane region" description="Helical" evidence="1">
    <location>
        <begin position="271"/>
        <end position="287"/>
    </location>
</feature>
<dbReference type="RefSeq" id="WP_143777174.1">
    <property type="nucleotide sequence ID" value="NZ_VKKU01000002.1"/>
</dbReference>
<dbReference type="PANTHER" id="PTHR22911:SF76">
    <property type="entry name" value="EAMA DOMAIN-CONTAINING PROTEIN"/>
    <property type="match status" value="1"/>
</dbReference>
<keyword evidence="1" id="KW-0812">Transmembrane</keyword>
<evidence type="ECO:0000259" key="2">
    <source>
        <dbReference type="Pfam" id="PF00892"/>
    </source>
</evidence>
<evidence type="ECO:0000313" key="4">
    <source>
        <dbReference type="Proteomes" id="UP000320160"/>
    </source>
</evidence>
<organism evidence="3 4">
    <name type="scientific">Sphingorhabdus contaminans</name>
    <dbReference type="NCBI Taxonomy" id="1343899"/>
    <lineage>
        <taxon>Bacteria</taxon>
        <taxon>Pseudomonadati</taxon>
        <taxon>Pseudomonadota</taxon>
        <taxon>Alphaproteobacteria</taxon>
        <taxon>Sphingomonadales</taxon>
        <taxon>Sphingomonadaceae</taxon>
        <taxon>Sphingorhabdus</taxon>
    </lineage>
</organism>
<feature type="transmembrane region" description="Helical" evidence="1">
    <location>
        <begin position="12"/>
        <end position="33"/>
    </location>
</feature>
<dbReference type="Pfam" id="PF00892">
    <property type="entry name" value="EamA"/>
    <property type="match status" value="2"/>
</dbReference>
<feature type="domain" description="EamA" evidence="2">
    <location>
        <begin position="15"/>
        <end position="145"/>
    </location>
</feature>
<proteinExistence type="predicted"/>
<feature type="transmembrane region" description="Helical" evidence="1">
    <location>
        <begin position="105"/>
        <end position="122"/>
    </location>
</feature>
<protein>
    <submittedName>
        <fullName evidence="3">DMT family transporter</fullName>
    </submittedName>
</protein>
<dbReference type="PANTHER" id="PTHR22911">
    <property type="entry name" value="ACYL-MALONYL CONDENSING ENZYME-RELATED"/>
    <property type="match status" value="1"/>
</dbReference>
<dbReference type="AlphaFoldDB" id="A0A553WB86"/>
<dbReference type="EMBL" id="VKKU01000002">
    <property type="protein sequence ID" value="TSB01954.1"/>
    <property type="molecule type" value="Genomic_DNA"/>
</dbReference>
<feature type="transmembrane region" description="Helical" evidence="1">
    <location>
        <begin position="129"/>
        <end position="149"/>
    </location>
</feature>
<comment type="caution">
    <text evidence="3">The sequence shown here is derived from an EMBL/GenBank/DDBJ whole genome shotgun (WGS) entry which is preliminary data.</text>
</comment>
<feature type="transmembrane region" description="Helical" evidence="1">
    <location>
        <begin position="214"/>
        <end position="237"/>
    </location>
</feature>